<keyword evidence="4 7" id="KW-0964">Secreted</keyword>
<feature type="signal peptide" evidence="7">
    <location>
        <begin position="1"/>
        <end position="19"/>
    </location>
</feature>
<dbReference type="SMART" id="SM00075">
    <property type="entry name" value="HYDRO"/>
    <property type="match status" value="1"/>
</dbReference>
<evidence type="ECO:0000256" key="1">
    <source>
        <dbReference type="ARBA" id="ARBA00004191"/>
    </source>
</evidence>
<dbReference type="InterPro" id="IPR001338">
    <property type="entry name" value="Class_I_Hydrophobin"/>
</dbReference>
<dbReference type="GO" id="GO:0005199">
    <property type="term" value="F:structural constituent of cell wall"/>
    <property type="evidence" value="ECO:0007669"/>
    <property type="project" value="InterPro"/>
</dbReference>
<comment type="similarity">
    <text evidence="2 7">Belongs to the fungal hydrophobin family.</text>
</comment>
<dbReference type="PROSITE" id="PS00956">
    <property type="entry name" value="HYDROPHOBIN"/>
    <property type="match status" value="1"/>
</dbReference>
<evidence type="ECO:0000256" key="2">
    <source>
        <dbReference type="ARBA" id="ARBA00010446"/>
    </source>
</evidence>
<keyword evidence="5 7" id="KW-0732">Signal</keyword>
<gene>
    <name evidence="8" type="ORF">JR316_010955</name>
</gene>
<protein>
    <recommendedName>
        <fullName evidence="7">Hydrophobin</fullName>
    </recommendedName>
</protein>
<evidence type="ECO:0000256" key="6">
    <source>
        <dbReference type="ARBA" id="ARBA00023157"/>
    </source>
</evidence>
<dbReference type="InterPro" id="IPR019778">
    <property type="entry name" value="Class_I_Hydrophobin_CS"/>
</dbReference>
<sequence>MFSKIAVLFTASMAVLVAAGDINDSCNTGAVQCCNTSYAAGTKEANVLASLVGVVAGAITGQVGVNCTPVSVLAIAGNSCSSQPVCCTSNHFNGLVNVGCSPVNANL</sequence>
<dbReference type="OrthoDB" id="4225815at2759"/>
<keyword evidence="3 7" id="KW-0134">Cell wall</keyword>
<dbReference type="Pfam" id="PF01185">
    <property type="entry name" value="Hydrophobin"/>
    <property type="match status" value="1"/>
</dbReference>
<evidence type="ECO:0000256" key="7">
    <source>
        <dbReference type="RuleBase" id="RU365009"/>
    </source>
</evidence>
<evidence type="ECO:0000313" key="8">
    <source>
        <dbReference type="EMBL" id="KAG5164449.1"/>
    </source>
</evidence>
<dbReference type="AlphaFoldDB" id="A0A8H8CGZ0"/>
<proteinExistence type="inferred from homology"/>
<evidence type="ECO:0000256" key="4">
    <source>
        <dbReference type="ARBA" id="ARBA00022525"/>
    </source>
</evidence>
<evidence type="ECO:0000256" key="5">
    <source>
        <dbReference type="ARBA" id="ARBA00022729"/>
    </source>
</evidence>
<name>A0A8H8CGZ0_PSICU</name>
<organism evidence="8">
    <name type="scientific">Psilocybe cubensis</name>
    <name type="common">Psychedelic mushroom</name>
    <name type="synonym">Stropharia cubensis</name>
    <dbReference type="NCBI Taxonomy" id="181762"/>
    <lineage>
        <taxon>Eukaryota</taxon>
        <taxon>Fungi</taxon>
        <taxon>Dikarya</taxon>
        <taxon>Basidiomycota</taxon>
        <taxon>Agaricomycotina</taxon>
        <taxon>Agaricomycetes</taxon>
        <taxon>Agaricomycetidae</taxon>
        <taxon>Agaricales</taxon>
        <taxon>Agaricineae</taxon>
        <taxon>Strophariaceae</taxon>
        <taxon>Psilocybe</taxon>
    </lineage>
</organism>
<comment type="caution">
    <text evidence="8">The sequence shown here is derived from an EMBL/GenBank/DDBJ whole genome shotgun (WGS) entry which is preliminary data.</text>
</comment>
<dbReference type="EMBL" id="JAFIQS010000012">
    <property type="protein sequence ID" value="KAG5164449.1"/>
    <property type="molecule type" value="Genomic_DNA"/>
</dbReference>
<dbReference type="CDD" id="cd23507">
    <property type="entry name" value="hydrophobin_I"/>
    <property type="match status" value="1"/>
</dbReference>
<dbReference type="GO" id="GO:0009277">
    <property type="term" value="C:fungal-type cell wall"/>
    <property type="evidence" value="ECO:0007669"/>
    <property type="project" value="InterPro"/>
</dbReference>
<keyword evidence="6 7" id="KW-1015">Disulfide bond</keyword>
<accession>A0A8H8CGZ0</accession>
<reference evidence="8" key="1">
    <citation type="submission" date="2021-02" db="EMBL/GenBank/DDBJ databases">
        <title>Psilocybe cubensis genome.</title>
        <authorList>
            <person name="Mckernan K.J."/>
            <person name="Crawford S."/>
            <person name="Trippe A."/>
            <person name="Kane L.T."/>
            <person name="Mclaughlin S."/>
        </authorList>
    </citation>
    <scope>NUCLEOTIDE SEQUENCE [LARGE SCALE GENOMIC DNA]</scope>
    <source>
        <strain evidence="8">MGC-MH-2018</strain>
    </source>
</reference>
<comment type="subcellular location">
    <subcellularLocation>
        <location evidence="1 7">Secreted</location>
        <location evidence="1 7">Cell wall</location>
    </subcellularLocation>
</comment>
<evidence type="ECO:0000256" key="3">
    <source>
        <dbReference type="ARBA" id="ARBA00022512"/>
    </source>
</evidence>
<feature type="chain" id="PRO_5034300589" description="Hydrophobin" evidence="7">
    <location>
        <begin position="20"/>
        <end position="107"/>
    </location>
</feature>